<reference evidence="2" key="1">
    <citation type="submission" date="2021-03" db="EMBL/GenBank/DDBJ databases">
        <title>Acanthopleuribacteraceae sp. M133.</title>
        <authorList>
            <person name="Wang G."/>
        </authorList>
    </citation>
    <scope>NUCLEOTIDE SEQUENCE</scope>
    <source>
        <strain evidence="2">M133</strain>
    </source>
</reference>
<dbReference type="EMBL" id="CP071793">
    <property type="protein sequence ID" value="QTD50493.1"/>
    <property type="molecule type" value="Genomic_DNA"/>
</dbReference>
<keyword evidence="3" id="KW-1185">Reference proteome</keyword>
<protein>
    <submittedName>
        <fullName evidence="2">Uncharacterized protein</fullName>
    </submittedName>
</protein>
<keyword evidence="1" id="KW-1133">Transmembrane helix</keyword>
<organism evidence="2 3">
    <name type="scientific">Sulfidibacter corallicola</name>
    <dbReference type="NCBI Taxonomy" id="2818388"/>
    <lineage>
        <taxon>Bacteria</taxon>
        <taxon>Pseudomonadati</taxon>
        <taxon>Acidobacteriota</taxon>
        <taxon>Holophagae</taxon>
        <taxon>Acanthopleuribacterales</taxon>
        <taxon>Acanthopleuribacteraceae</taxon>
        <taxon>Sulfidibacter</taxon>
    </lineage>
</organism>
<gene>
    <name evidence="2" type="ORF">J3U87_33330</name>
</gene>
<evidence type="ECO:0000313" key="2">
    <source>
        <dbReference type="EMBL" id="QTD50493.1"/>
    </source>
</evidence>
<dbReference type="AlphaFoldDB" id="A0A8A4TLQ3"/>
<keyword evidence="1" id="KW-0472">Membrane</keyword>
<dbReference type="KEGG" id="scor:J3U87_33330"/>
<keyword evidence="1" id="KW-0812">Transmembrane</keyword>
<accession>A0A8A4TLQ3</accession>
<evidence type="ECO:0000256" key="1">
    <source>
        <dbReference type="SAM" id="Phobius"/>
    </source>
</evidence>
<name>A0A8A4TLQ3_SULCO</name>
<dbReference type="Proteomes" id="UP000663929">
    <property type="component" value="Chromosome"/>
</dbReference>
<evidence type="ECO:0000313" key="3">
    <source>
        <dbReference type="Proteomes" id="UP000663929"/>
    </source>
</evidence>
<sequence length="166" mass="18395">MNQKEGIGLAFLDMLSCALGAMILLFLIFSTFQHQGIPRPGRNQPAPDLSEAEMRVAVGQGESDPRKMPHLWQLKLKADEAGTWQPEAATGQFHIGRMEHRSGAYLIWIDDPSTAGSCSFEVHHDQTIRAELEELQPGRKAVAQRSGTGFRFVFTMDGGWSMEALP</sequence>
<dbReference type="RefSeq" id="WP_237380241.1">
    <property type="nucleotide sequence ID" value="NZ_CP071793.1"/>
</dbReference>
<proteinExistence type="predicted"/>
<feature type="transmembrane region" description="Helical" evidence="1">
    <location>
        <begin position="6"/>
        <end position="29"/>
    </location>
</feature>